<keyword evidence="1" id="KW-0812">Transmembrane</keyword>
<name>A0A0C3PGL8_PISTI</name>
<feature type="transmembrane region" description="Helical" evidence="1">
    <location>
        <begin position="61"/>
        <end position="81"/>
    </location>
</feature>
<dbReference type="AlphaFoldDB" id="A0A0C3PGL8"/>
<keyword evidence="1" id="KW-1133">Transmembrane helix</keyword>
<reference evidence="3" key="2">
    <citation type="submission" date="2015-01" db="EMBL/GenBank/DDBJ databases">
        <title>Evolutionary Origins and Diversification of the Mycorrhizal Mutualists.</title>
        <authorList>
            <consortium name="DOE Joint Genome Institute"/>
            <consortium name="Mycorrhizal Genomics Consortium"/>
            <person name="Kohler A."/>
            <person name="Kuo A."/>
            <person name="Nagy L.G."/>
            <person name="Floudas D."/>
            <person name="Copeland A."/>
            <person name="Barry K.W."/>
            <person name="Cichocki N."/>
            <person name="Veneault-Fourrey C."/>
            <person name="LaButti K."/>
            <person name="Lindquist E.A."/>
            <person name="Lipzen A."/>
            <person name="Lundell T."/>
            <person name="Morin E."/>
            <person name="Murat C."/>
            <person name="Riley R."/>
            <person name="Ohm R."/>
            <person name="Sun H."/>
            <person name="Tunlid A."/>
            <person name="Henrissat B."/>
            <person name="Grigoriev I.V."/>
            <person name="Hibbett D.S."/>
            <person name="Martin F."/>
        </authorList>
    </citation>
    <scope>NUCLEOTIDE SEQUENCE [LARGE SCALE GENOMIC DNA]</scope>
    <source>
        <strain evidence="3">Marx 270</strain>
    </source>
</reference>
<sequence>MLHVIDCQVPISSYHAEQRTVSPSSKTRPAPRPSHEWLQYFSQTVMTVTKKGFSLSVMNGWDLSCIVGITIIGMLYNMFAFHPVMHHTRSYVTIYAMIFCHQRRVVNLMPGL</sequence>
<dbReference type="InParanoid" id="A0A0C3PGL8"/>
<dbReference type="HOGENOM" id="CLU_2146899_0_0_1"/>
<dbReference type="EMBL" id="KN831946">
    <property type="protein sequence ID" value="KIO13115.1"/>
    <property type="molecule type" value="Genomic_DNA"/>
</dbReference>
<evidence type="ECO:0000313" key="2">
    <source>
        <dbReference type="EMBL" id="KIO13115.1"/>
    </source>
</evidence>
<evidence type="ECO:0000256" key="1">
    <source>
        <dbReference type="SAM" id="Phobius"/>
    </source>
</evidence>
<dbReference type="Proteomes" id="UP000054217">
    <property type="component" value="Unassembled WGS sequence"/>
</dbReference>
<protein>
    <submittedName>
        <fullName evidence="2">Uncharacterized protein</fullName>
    </submittedName>
</protein>
<keyword evidence="1" id="KW-0472">Membrane</keyword>
<accession>A0A0C3PGL8</accession>
<organism evidence="2 3">
    <name type="scientific">Pisolithus tinctorius Marx 270</name>
    <dbReference type="NCBI Taxonomy" id="870435"/>
    <lineage>
        <taxon>Eukaryota</taxon>
        <taxon>Fungi</taxon>
        <taxon>Dikarya</taxon>
        <taxon>Basidiomycota</taxon>
        <taxon>Agaricomycotina</taxon>
        <taxon>Agaricomycetes</taxon>
        <taxon>Agaricomycetidae</taxon>
        <taxon>Boletales</taxon>
        <taxon>Sclerodermatineae</taxon>
        <taxon>Pisolithaceae</taxon>
        <taxon>Pisolithus</taxon>
    </lineage>
</organism>
<keyword evidence="3" id="KW-1185">Reference proteome</keyword>
<evidence type="ECO:0000313" key="3">
    <source>
        <dbReference type="Proteomes" id="UP000054217"/>
    </source>
</evidence>
<proteinExistence type="predicted"/>
<reference evidence="2 3" key="1">
    <citation type="submission" date="2014-04" db="EMBL/GenBank/DDBJ databases">
        <authorList>
            <consortium name="DOE Joint Genome Institute"/>
            <person name="Kuo A."/>
            <person name="Kohler A."/>
            <person name="Costa M.D."/>
            <person name="Nagy L.G."/>
            <person name="Floudas D."/>
            <person name="Copeland A."/>
            <person name="Barry K.W."/>
            <person name="Cichocki N."/>
            <person name="Veneault-Fourrey C."/>
            <person name="LaButti K."/>
            <person name="Lindquist E.A."/>
            <person name="Lipzen A."/>
            <person name="Lundell T."/>
            <person name="Morin E."/>
            <person name="Murat C."/>
            <person name="Sun H."/>
            <person name="Tunlid A."/>
            <person name="Henrissat B."/>
            <person name="Grigoriev I.V."/>
            <person name="Hibbett D.S."/>
            <person name="Martin F."/>
            <person name="Nordberg H.P."/>
            <person name="Cantor M.N."/>
            <person name="Hua S.X."/>
        </authorList>
    </citation>
    <scope>NUCLEOTIDE SEQUENCE [LARGE SCALE GENOMIC DNA]</scope>
    <source>
        <strain evidence="2 3">Marx 270</strain>
    </source>
</reference>
<gene>
    <name evidence="2" type="ORF">M404DRAFT_559983</name>
</gene>